<dbReference type="EMBL" id="CAKKNE010000006">
    <property type="protein sequence ID" value="CAH0379589.1"/>
    <property type="molecule type" value="Genomic_DNA"/>
</dbReference>
<gene>
    <name evidence="2" type="ORF">PECAL_6P12180</name>
</gene>
<protein>
    <submittedName>
        <fullName evidence="2">Uncharacterized protein</fullName>
    </submittedName>
</protein>
<keyword evidence="3" id="KW-1185">Reference proteome</keyword>
<dbReference type="AlphaFoldDB" id="A0A8J2X3I0"/>
<comment type="caution">
    <text evidence="2">The sequence shown here is derived from an EMBL/GenBank/DDBJ whole genome shotgun (WGS) entry which is preliminary data.</text>
</comment>
<keyword evidence="1" id="KW-0472">Membrane</keyword>
<sequence length="937" mass="101219">MMMRLLALVSTAAAVKVTSRNALVYSTVTPKLRLQGEGFAGDGTNIHLTFVPALDPAKYSVLVTSETSLSVLLKGSATWPLGEGLSESSLYLTEYRDDTQGDQNLLEEPVVAATVLSTPTVVKHEDRLLYMSASLKLLINGTAFRAKKTQLTFDPPLYQDVDYVLQIKSPKVAQLSLKTGRKWRSDGNPGPLKLKRIDTGAGALRIDAKFGGVTVAEVQANLGGHGVTVETTSDKKYYQSAPELKVIGHGFNETAPMNRLRWGNKLQGRGVNYTVTSATTNALTLSLLAGSKWRPNAANLPGPLTLLAVDAGAGLVPVGATDAKKGRVVATIYADPSLHSDQTREIYRTLTHELWLVGGGFVRGSTTVSLVGESADGSLELRPFVDYLLSVFNATHARVALRDGKAWASKAGGTLKCVALDTGAGPAPTVSKAMPRVLGTIKEDALHESGAQISPTASTQTLYETPALRHLKISGTSLCKKGYSGKDAKVEFKQGISSDVFSVTKASPTEIQMELKDKQRWPVGVLYVTQITCGDKTKRTFANGQGVGVATVLRDPVVDAHPELKLYGTHSKRLVVRGSGFSPDGTSLTLEPTRAAKYSVIEATEWSVTLELKEDGAWCDDLKDDKGVELKVTKVDSGAGEVIFDKPIVVATVVKEPDGDICDDSCEWALDGVCDDGTQPAVEDDEYGWDDDWGGRYGDDNYYAGFYDDAYGQYWDDEGSLPACAYGTDCTDCQPLHGDATQKEVEEVECDNTCAYARDGFCDDPRQGGECALGTDCQDCGPASKGNFSTYEDDTWWDDDESNWSARGFEAIPRRYWDDDYFADGDDERRHFEDWHDDEEKKASTVGYVKSADPFAVEPDEDTGAAATLLVTALLVTGALLGCCAVVRVARGDRCVVRKGNEKADLAQAWSEMTERQDKKKADVPITPDVTFSGAMA</sequence>
<evidence type="ECO:0000256" key="1">
    <source>
        <dbReference type="SAM" id="Phobius"/>
    </source>
</evidence>
<evidence type="ECO:0000313" key="3">
    <source>
        <dbReference type="Proteomes" id="UP000789595"/>
    </source>
</evidence>
<keyword evidence="1" id="KW-0812">Transmembrane</keyword>
<keyword evidence="1" id="KW-1133">Transmembrane helix</keyword>
<reference evidence="2" key="1">
    <citation type="submission" date="2021-11" db="EMBL/GenBank/DDBJ databases">
        <authorList>
            <consortium name="Genoscope - CEA"/>
            <person name="William W."/>
        </authorList>
    </citation>
    <scope>NUCLEOTIDE SEQUENCE</scope>
</reference>
<evidence type="ECO:0000313" key="2">
    <source>
        <dbReference type="EMBL" id="CAH0379589.1"/>
    </source>
</evidence>
<dbReference type="OrthoDB" id="203816at2759"/>
<dbReference type="Proteomes" id="UP000789595">
    <property type="component" value="Unassembled WGS sequence"/>
</dbReference>
<feature type="transmembrane region" description="Helical" evidence="1">
    <location>
        <begin position="865"/>
        <end position="890"/>
    </location>
</feature>
<accession>A0A8J2X3I0</accession>
<organism evidence="2 3">
    <name type="scientific">Pelagomonas calceolata</name>
    <dbReference type="NCBI Taxonomy" id="35677"/>
    <lineage>
        <taxon>Eukaryota</taxon>
        <taxon>Sar</taxon>
        <taxon>Stramenopiles</taxon>
        <taxon>Ochrophyta</taxon>
        <taxon>Pelagophyceae</taxon>
        <taxon>Pelagomonadales</taxon>
        <taxon>Pelagomonadaceae</taxon>
        <taxon>Pelagomonas</taxon>
    </lineage>
</organism>
<proteinExistence type="predicted"/>
<name>A0A8J2X3I0_9STRA</name>